<dbReference type="GO" id="GO:0006355">
    <property type="term" value="P:regulation of DNA-templated transcription"/>
    <property type="evidence" value="ECO:0007669"/>
    <property type="project" value="InterPro"/>
</dbReference>
<accession>A0A2V5JVT9</accession>
<dbReference type="InterPro" id="IPR016032">
    <property type="entry name" value="Sig_transdc_resp-reg_C-effctor"/>
</dbReference>
<gene>
    <name evidence="6" type="ORF">DLM86_28585</name>
</gene>
<dbReference type="EMBL" id="QJVJ01000017">
    <property type="protein sequence ID" value="PYI50748.1"/>
    <property type="molecule type" value="Genomic_DNA"/>
</dbReference>
<keyword evidence="2" id="KW-0238">DNA-binding</keyword>
<dbReference type="AlphaFoldDB" id="A0A2V5JVT9"/>
<proteinExistence type="predicted"/>
<evidence type="ECO:0000259" key="5">
    <source>
        <dbReference type="PROSITE" id="PS50043"/>
    </source>
</evidence>
<dbReference type="PANTHER" id="PTHR44688:SF16">
    <property type="entry name" value="DNA-BINDING TRANSCRIPTIONAL ACTIVATOR DEVR_DOSR"/>
    <property type="match status" value="1"/>
</dbReference>
<dbReference type="Gene3D" id="1.10.10.10">
    <property type="entry name" value="Winged helix-like DNA-binding domain superfamily/Winged helix DNA-binding domain"/>
    <property type="match status" value="1"/>
</dbReference>
<keyword evidence="3" id="KW-0804">Transcription</keyword>
<evidence type="ECO:0000256" key="3">
    <source>
        <dbReference type="ARBA" id="ARBA00023163"/>
    </source>
</evidence>
<evidence type="ECO:0000256" key="4">
    <source>
        <dbReference type="SAM" id="MobiDB-lite"/>
    </source>
</evidence>
<dbReference type="PANTHER" id="PTHR44688">
    <property type="entry name" value="DNA-BINDING TRANSCRIPTIONAL ACTIVATOR DEVR_DOSR"/>
    <property type="match status" value="1"/>
</dbReference>
<dbReference type="Pfam" id="PF00196">
    <property type="entry name" value="GerE"/>
    <property type="match status" value="1"/>
</dbReference>
<organism evidence="6 7">
    <name type="scientific">Paenibacillus flagellatus</name>
    <dbReference type="NCBI Taxonomy" id="2211139"/>
    <lineage>
        <taxon>Bacteria</taxon>
        <taxon>Bacillati</taxon>
        <taxon>Bacillota</taxon>
        <taxon>Bacilli</taxon>
        <taxon>Bacillales</taxon>
        <taxon>Paenibacillaceae</taxon>
        <taxon>Paenibacillus</taxon>
    </lineage>
</organism>
<keyword evidence="1" id="KW-0805">Transcription regulation</keyword>
<dbReference type="SMART" id="SM00421">
    <property type="entry name" value="HTH_LUXR"/>
    <property type="match status" value="1"/>
</dbReference>
<evidence type="ECO:0000313" key="7">
    <source>
        <dbReference type="Proteomes" id="UP000247476"/>
    </source>
</evidence>
<evidence type="ECO:0000256" key="1">
    <source>
        <dbReference type="ARBA" id="ARBA00023015"/>
    </source>
</evidence>
<dbReference type="OrthoDB" id="9808843at2"/>
<dbReference type="Proteomes" id="UP000247476">
    <property type="component" value="Unassembled WGS sequence"/>
</dbReference>
<sequence length="104" mass="11392">MRRPMRAFDDAEPAADARAPDSTGRDARGGAASASLTPREREVLNLVLRGLSNQEIAEKLYISAHTVKNHITKIYEKLDVCDRTQALAKIYGTRFEAGPGFAGF</sequence>
<dbReference type="GO" id="GO:0003677">
    <property type="term" value="F:DNA binding"/>
    <property type="evidence" value="ECO:0007669"/>
    <property type="project" value="UniProtKB-KW"/>
</dbReference>
<feature type="region of interest" description="Disordered" evidence="4">
    <location>
        <begin position="1"/>
        <end position="36"/>
    </location>
</feature>
<dbReference type="SUPFAM" id="SSF46894">
    <property type="entry name" value="C-terminal effector domain of the bipartite response regulators"/>
    <property type="match status" value="1"/>
</dbReference>
<reference evidence="6 7" key="1">
    <citation type="submission" date="2018-05" db="EMBL/GenBank/DDBJ databases">
        <title>Paenibacillus flagellatus sp. nov., isolated from selenium mineral soil.</title>
        <authorList>
            <person name="Dai X."/>
        </authorList>
    </citation>
    <scope>NUCLEOTIDE SEQUENCE [LARGE SCALE GENOMIC DNA]</scope>
    <source>
        <strain evidence="6 7">DXL2</strain>
    </source>
</reference>
<keyword evidence="7" id="KW-1185">Reference proteome</keyword>
<protein>
    <recommendedName>
        <fullName evidence="5">HTH luxR-type domain-containing protein</fullName>
    </recommendedName>
</protein>
<evidence type="ECO:0000256" key="2">
    <source>
        <dbReference type="ARBA" id="ARBA00023125"/>
    </source>
</evidence>
<feature type="domain" description="HTH luxR-type" evidence="5">
    <location>
        <begin position="29"/>
        <end position="94"/>
    </location>
</feature>
<dbReference type="InterPro" id="IPR036388">
    <property type="entry name" value="WH-like_DNA-bd_sf"/>
</dbReference>
<comment type="caution">
    <text evidence="6">The sequence shown here is derived from an EMBL/GenBank/DDBJ whole genome shotgun (WGS) entry which is preliminary data.</text>
</comment>
<dbReference type="InterPro" id="IPR000792">
    <property type="entry name" value="Tscrpt_reg_LuxR_C"/>
</dbReference>
<name>A0A2V5JVT9_9BACL</name>
<dbReference type="PROSITE" id="PS50043">
    <property type="entry name" value="HTH_LUXR_2"/>
    <property type="match status" value="1"/>
</dbReference>
<dbReference type="CDD" id="cd06170">
    <property type="entry name" value="LuxR_C_like"/>
    <property type="match status" value="1"/>
</dbReference>
<dbReference type="PRINTS" id="PR00038">
    <property type="entry name" value="HTHLUXR"/>
</dbReference>
<evidence type="ECO:0000313" key="6">
    <source>
        <dbReference type="EMBL" id="PYI50748.1"/>
    </source>
</evidence>